<sequence>ISDSISRSTTGLTDVAGSEIYRFDLALSSPIALNSNDTYYLSVVNEFDQNDASAIWYWLLSNNAGSNYFRLSDAEAWLSDTTGNMAFSVSTTVPLPSALGLWLVGGALIGFLGKRKA</sequence>
<reference evidence="2 3" key="1">
    <citation type="submission" date="2022-07" db="EMBL/GenBank/DDBJ databases">
        <title>Methylomonas rivi sp. nov., Methylomonas rosea sp. nov., Methylomonas aureus sp. nov. and Methylomonas subterranea sp. nov., four novel methanotrophs isolated from a freshwater creek and the deep terrestrial subsurface.</title>
        <authorList>
            <person name="Abin C."/>
            <person name="Sankaranarayanan K."/>
            <person name="Garner C."/>
            <person name="Sindelar R."/>
            <person name="Kotary K."/>
            <person name="Garner R."/>
            <person name="Barclay S."/>
            <person name="Lawson P."/>
            <person name="Krumholz L."/>
        </authorList>
    </citation>
    <scope>NUCLEOTIDE SEQUENCE [LARGE SCALE GENOMIC DNA]</scope>
    <source>
        <strain evidence="2 3">WSC-6</strain>
    </source>
</reference>
<feature type="transmembrane region" description="Helical" evidence="1">
    <location>
        <begin position="93"/>
        <end position="113"/>
    </location>
</feature>
<evidence type="ECO:0008006" key="4">
    <source>
        <dbReference type="Google" id="ProtNLM"/>
    </source>
</evidence>
<keyword evidence="3" id="KW-1185">Reference proteome</keyword>
<dbReference type="RefSeq" id="WP_256617331.1">
    <property type="nucleotide sequence ID" value="NZ_JANIBK010000269.1"/>
</dbReference>
<proteinExistence type="predicted"/>
<protein>
    <recommendedName>
        <fullName evidence="4">PEP-CTERM sorting domain-containing protein</fullName>
    </recommendedName>
</protein>
<evidence type="ECO:0000313" key="2">
    <source>
        <dbReference type="EMBL" id="MCQ8130938.1"/>
    </source>
</evidence>
<keyword evidence="1" id="KW-1133">Transmembrane helix</keyword>
<gene>
    <name evidence="2" type="ORF">NP596_20960</name>
</gene>
<name>A0ABT1UBP2_9GAMM</name>
<evidence type="ECO:0000313" key="3">
    <source>
        <dbReference type="Proteomes" id="UP001524586"/>
    </source>
</evidence>
<keyword evidence="1" id="KW-0472">Membrane</keyword>
<comment type="caution">
    <text evidence="2">The sequence shown here is derived from an EMBL/GenBank/DDBJ whole genome shotgun (WGS) entry which is preliminary data.</text>
</comment>
<accession>A0ABT1UBP2</accession>
<dbReference type="EMBL" id="JANIBK010000269">
    <property type="protein sequence ID" value="MCQ8130938.1"/>
    <property type="molecule type" value="Genomic_DNA"/>
</dbReference>
<organism evidence="2 3">
    <name type="scientific">Methylomonas rivi</name>
    <dbReference type="NCBI Taxonomy" id="2952226"/>
    <lineage>
        <taxon>Bacteria</taxon>
        <taxon>Pseudomonadati</taxon>
        <taxon>Pseudomonadota</taxon>
        <taxon>Gammaproteobacteria</taxon>
        <taxon>Methylococcales</taxon>
        <taxon>Methylococcaceae</taxon>
        <taxon>Methylomonas</taxon>
    </lineage>
</organism>
<feature type="non-terminal residue" evidence="2">
    <location>
        <position position="1"/>
    </location>
</feature>
<keyword evidence="1" id="KW-0812">Transmembrane</keyword>
<dbReference type="Proteomes" id="UP001524586">
    <property type="component" value="Unassembled WGS sequence"/>
</dbReference>
<evidence type="ECO:0000256" key="1">
    <source>
        <dbReference type="SAM" id="Phobius"/>
    </source>
</evidence>